<dbReference type="Pfam" id="PF02515">
    <property type="entry name" value="CoA_transf_3"/>
    <property type="match status" value="1"/>
</dbReference>
<dbReference type="InterPro" id="IPR003673">
    <property type="entry name" value="CoA-Trfase_fam_III"/>
</dbReference>
<keyword evidence="2" id="KW-1185">Reference proteome</keyword>
<dbReference type="InterPro" id="IPR044855">
    <property type="entry name" value="CoA-Trfase_III_dom3_sf"/>
</dbReference>
<name>A0A553X519_9ACTN</name>
<protein>
    <submittedName>
        <fullName evidence="1">CoA transferase</fullName>
    </submittedName>
</protein>
<evidence type="ECO:0000313" key="1">
    <source>
        <dbReference type="EMBL" id="TSB12031.1"/>
    </source>
</evidence>
<dbReference type="PANTHER" id="PTHR48228:SF5">
    <property type="entry name" value="ALPHA-METHYLACYL-COA RACEMASE"/>
    <property type="match status" value="1"/>
</dbReference>
<keyword evidence="1" id="KW-0808">Transferase</keyword>
<dbReference type="PANTHER" id="PTHR48228">
    <property type="entry name" value="SUCCINYL-COA--D-CITRAMALATE COA-TRANSFERASE"/>
    <property type="match status" value="1"/>
</dbReference>
<reference evidence="1 2" key="1">
    <citation type="submission" date="2019-07" db="EMBL/GenBank/DDBJ databases">
        <title>Draft genome for Streptomyces benahoarensis MZ03-48.</title>
        <authorList>
            <person name="Gonzalez-Pimentel J.L."/>
        </authorList>
    </citation>
    <scope>NUCLEOTIDE SEQUENCE [LARGE SCALE GENOMIC DNA]</scope>
    <source>
        <strain evidence="1 2">MZ03-48</strain>
    </source>
</reference>
<evidence type="ECO:0000313" key="2">
    <source>
        <dbReference type="Proteomes" id="UP000320888"/>
    </source>
</evidence>
<dbReference type="Gene3D" id="3.40.50.10540">
    <property type="entry name" value="Crotonobetainyl-coa:carnitine coa-transferase, domain 1"/>
    <property type="match status" value="1"/>
</dbReference>
<organism evidence="1 2">
    <name type="scientific">Streptomyces benahoarensis</name>
    <dbReference type="NCBI Taxonomy" id="2595054"/>
    <lineage>
        <taxon>Bacteria</taxon>
        <taxon>Bacillati</taxon>
        <taxon>Actinomycetota</taxon>
        <taxon>Actinomycetes</taxon>
        <taxon>Kitasatosporales</taxon>
        <taxon>Streptomycetaceae</taxon>
        <taxon>Streptomyces</taxon>
    </lineage>
</organism>
<comment type="caution">
    <text evidence="1">The sequence shown here is derived from an EMBL/GenBank/DDBJ whole genome shotgun (WGS) entry which is preliminary data.</text>
</comment>
<dbReference type="Proteomes" id="UP000320888">
    <property type="component" value="Unassembled WGS sequence"/>
</dbReference>
<accession>A0A553X519</accession>
<dbReference type="EMBL" id="VKLS01001116">
    <property type="protein sequence ID" value="TSB12031.1"/>
    <property type="molecule type" value="Genomic_DNA"/>
</dbReference>
<dbReference type="RefSeq" id="WP_185994232.1">
    <property type="nucleotide sequence ID" value="NZ_VKLS01001116.1"/>
</dbReference>
<gene>
    <name evidence="1" type="ORF">FNZ23_31660</name>
</gene>
<sequence>PTVPANLLSDYAGGSLYLVIGLLAALRHAAAGGSGQVVDAAIVDGTAHLSSMIHGMLAAGGWQDRRGANLLDGGAPFYGTYETADGGHMAVGALEPQFYAEFIRLLGIEGQVPQRDDLASWGALRDAIAARFQERTRAEWTAVFEGTNACVAPVLSLREAPDPVSYT</sequence>
<proteinExistence type="predicted"/>
<dbReference type="Gene3D" id="3.30.1540.10">
    <property type="entry name" value="formyl-coa transferase, domain 3"/>
    <property type="match status" value="1"/>
</dbReference>
<dbReference type="InterPro" id="IPR050509">
    <property type="entry name" value="CoA-transferase_III"/>
</dbReference>
<feature type="non-terminal residue" evidence="1">
    <location>
        <position position="167"/>
    </location>
</feature>
<dbReference type="InterPro" id="IPR023606">
    <property type="entry name" value="CoA-Trfase_III_dom_1_sf"/>
</dbReference>
<dbReference type="GO" id="GO:0016740">
    <property type="term" value="F:transferase activity"/>
    <property type="evidence" value="ECO:0007669"/>
    <property type="project" value="UniProtKB-KW"/>
</dbReference>
<dbReference type="SUPFAM" id="SSF89796">
    <property type="entry name" value="CoA-transferase family III (CaiB/BaiF)"/>
    <property type="match status" value="1"/>
</dbReference>
<feature type="non-terminal residue" evidence="1">
    <location>
        <position position="1"/>
    </location>
</feature>
<dbReference type="AlphaFoldDB" id="A0A553X519"/>